<gene>
    <name evidence="1" type="ORF">GHK48_04350</name>
</gene>
<comment type="caution">
    <text evidence="1">The sequence shown here is derived from an EMBL/GenBank/DDBJ whole genome shotgun (WGS) entry which is preliminary data.</text>
</comment>
<accession>A0A844A3M1</accession>
<sequence length="53" mass="5557">MDGRTGVDVLKRGRDGEVVAAAEGVARGDFSLNGRNHAAPGCREFRLSGGTNR</sequence>
<proteinExistence type="predicted"/>
<dbReference type="Proteomes" id="UP000466694">
    <property type="component" value="Unassembled WGS sequence"/>
</dbReference>
<protein>
    <submittedName>
        <fullName evidence="1">Uncharacterized protein</fullName>
    </submittedName>
</protein>
<dbReference type="AlphaFoldDB" id="A0A844A3M1"/>
<evidence type="ECO:0000313" key="2">
    <source>
        <dbReference type="Proteomes" id="UP000466694"/>
    </source>
</evidence>
<reference evidence="1 2" key="1">
    <citation type="journal article" date="2013" name="Genome Biol.">
        <title>Comparative genomics of the core and accessory genomes of 48 Sinorhizobium strains comprising five genospecies.</title>
        <authorList>
            <person name="Sugawara M."/>
            <person name="Epstein B."/>
            <person name="Badgley B.D."/>
            <person name="Unno T."/>
            <person name="Xu L."/>
            <person name="Reese J."/>
            <person name="Gyaneshwar P."/>
            <person name="Denny R."/>
            <person name="Mudge J."/>
            <person name="Bharti A.K."/>
            <person name="Farmer A.D."/>
            <person name="May G.D."/>
            <person name="Woodward J.E."/>
            <person name="Medigue C."/>
            <person name="Vallenet D."/>
            <person name="Lajus A."/>
            <person name="Rouy Z."/>
            <person name="Martinez-Vaz B."/>
            <person name="Tiffin P."/>
            <person name="Young N.D."/>
            <person name="Sadowsky M.J."/>
        </authorList>
    </citation>
    <scope>NUCLEOTIDE SEQUENCE [LARGE SCALE GENOMIC DNA]</scope>
    <source>
        <strain evidence="1 2">USDA205</strain>
    </source>
</reference>
<organism evidence="1 2">
    <name type="scientific">Rhizobium fredii</name>
    <name type="common">Sinorhizobium fredii</name>
    <dbReference type="NCBI Taxonomy" id="380"/>
    <lineage>
        <taxon>Bacteria</taxon>
        <taxon>Pseudomonadati</taxon>
        <taxon>Pseudomonadota</taxon>
        <taxon>Alphaproteobacteria</taxon>
        <taxon>Hyphomicrobiales</taxon>
        <taxon>Rhizobiaceae</taxon>
        <taxon>Sinorhizobium/Ensifer group</taxon>
        <taxon>Sinorhizobium</taxon>
    </lineage>
</organism>
<name>A0A844A3M1_RHIFR</name>
<dbReference type="EMBL" id="WISZ01000053">
    <property type="protein sequence ID" value="MQX07563.1"/>
    <property type="molecule type" value="Genomic_DNA"/>
</dbReference>
<evidence type="ECO:0000313" key="1">
    <source>
        <dbReference type="EMBL" id="MQX07563.1"/>
    </source>
</evidence>